<organism evidence="1 2">
    <name type="scientific">Yarrowia lipolytica</name>
    <name type="common">Candida lipolytica</name>
    <dbReference type="NCBI Taxonomy" id="4952"/>
    <lineage>
        <taxon>Eukaryota</taxon>
        <taxon>Fungi</taxon>
        <taxon>Dikarya</taxon>
        <taxon>Ascomycota</taxon>
        <taxon>Saccharomycotina</taxon>
        <taxon>Dipodascomycetes</taxon>
        <taxon>Dipodascales</taxon>
        <taxon>Dipodascales incertae sedis</taxon>
        <taxon>Yarrowia</taxon>
    </lineage>
</organism>
<feature type="non-terminal residue" evidence="1">
    <location>
        <position position="1"/>
    </location>
</feature>
<evidence type="ECO:0000313" key="2">
    <source>
        <dbReference type="Proteomes" id="UP000256601"/>
    </source>
</evidence>
<sequence length="396" mass="40298">TTATTECFSSTIYGMCQSTPIPQYTSFVTGATSGGATVIDENGRPFLEETIVPQTITGLKPGTSTMRDDNGVPTGLVITSVPEWSEYCEPDTTTEICHIVDRGYKGLDCNNACQALVSGIGKCPVAGDCWCNFFADNAQNVDDCRQCRALNPDNLLQKVPVVMSNMESCGLPTTASSSCVTSTVKGACTSLSVPPVKPEIVTGSVPGFSVSTDSLGDPHVIQTLVPSTVTGATAGTSSILNSDGDVTGVVVTTTVPFVPDTVITGAVPGSTTLVDEDGNSHVIETIVPTTVSGDTPGTSSILDDDGIVTAVIVTETPQSGSGAGDEVDTIVATGSEPGTLTTVDENGSTHVIETLVPSTVSGETAGTSSLTNSDGVVTGIEVTETGAQTPTPTPDV</sequence>
<accession>A0A371BWS5</accession>
<gene>
    <name evidence="1" type="ORF">B0I71DRAFT_62642</name>
</gene>
<evidence type="ECO:0000313" key="1">
    <source>
        <dbReference type="EMBL" id="RDW22526.1"/>
    </source>
</evidence>
<protein>
    <submittedName>
        <fullName evidence="1">Uncharacterized protein</fullName>
    </submittedName>
</protein>
<name>A0A371BWS5_YARLL</name>
<feature type="non-terminal residue" evidence="1">
    <location>
        <position position="396"/>
    </location>
</feature>
<reference evidence="1 2" key="1">
    <citation type="submission" date="2018-07" db="EMBL/GenBank/DDBJ databases">
        <title>Draft Genome Assemblies for Five Robust Yarrowia lipolytica Strains Exhibiting High Lipid Production and Pentose Sugar Utilization and Sugar Alcohol Secretion from Undetoxified Lignocellulosic Biomass Hydrolysates.</title>
        <authorList>
            <consortium name="DOE Joint Genome Institute"/>
            <person name="Walker C."/>
            <person name="Ryu S."/>
            <person name="Na H."/>
            <person name="Zane M."/>
            <person name="LaButti K."/>
            <person name="Lipzen A."/>
            <person name="Haridas S."/>
            <person name="Barry K."/>
            <person name="Grigoriev I.V."/>
            <person name="Quarterman J."/>
            <person name="Slininger P."/>
            <person name="Dien B."/>
            <person name="Trinh C.T."/>
        </authorList>
    </citation>
    <scope>NUCLEOTIDE SEQUENCE [LARGE SCALE GENOMIC DNA]</scope>
    <source>
        <strain evidence="1 2">YB392</strain>
    </source>
</reference>
<dbReference type="Proteomes" id="UP000256601">
    <property type="component" value="Unassembled WGS sequence"/>
</dbReference>
<dbReference type="VEuPathDB" id="FungiDB:YALI1_C08298g"/>
<dbReference type="AlphaFoldDB" id="A0A371BWS5"/>
<dbReference type="EMBL" id="KZ859265">
    <property type="protein sequence ID" value="RDW22526.1"/>
    <property type="molecule type" value="Genomic_DNA"/>
</dbReference>
<dbReference type="VEuPathDB" id="FungiDB:YALI0_C06391g"/>
<proteinExistence type="predicted"/>